<dbReference type="Proteomes" id="UP000518904">
    <property type="component" value="Unassembled WGS sequence"/>
</dbReference>
<evidence type="ECO:0000313" key="1">
    <source>
        <dbReference type="EMBL" id="NMU81870.1"/>
    </source>
</evidence>
<reference evidence="1 2" key="1">
    <citation type="submission" date="2020-04" db="EMBL/GenBank/DDBJ databases">
        <title>Whole-genome sequencing of Vibrio spp. from China reveals different genetic environments of blaCTX-M-14 among diverse lineages.</title>
        <authorList>
            <person name="Zheng Z."/>
            <person name="Ye L."/>
            <person name="Chen S."/>
        </authorList>
    </citation>
    <scope>NUCLEOTIDE SEQUENCE [LARGE SCALE GENOMIC DNA]</scope>
    <source>
        <strain evidence="1 2">Vb0551</strain>
    </source>
</reference>
<accession>A0A7Y0SE73</accession>
<name>A0A7Y0SE73_VIBPH</name>
<evidence type="ECO:0000313" key="2">
    <source>
        <dbReference type="Proteomes" id="UP000518904"/>
    </source>
</evidence>
<gene>
    <name evidence="1" type="ORF">HKB16_03160</name>
</gene>
<dbReference type="EMBL" id="JABCLB010000346">
    <property type="protein sequence ID" value="NMU81870.1"/>
    <property type="molecule type" value="Genomic_DNA"/>
</dbReference>
<feature type="non-terminal residue" evidence="1">
    <location>
        <position position="91"/>
    </location>
</feature>
<comment type="caution">
    <text evidence="1">The sequence shown here is derived from an EMBL/GenBank/DDBJ whole genome shotgun (WGS) entry which is preliminary data.</text>
</comment>
<sequence length="91" mass="10581">TFERLKNTPLTQDELDLIFNHRPAKVQDEYLSLIAGGKLVVTDQDRLLVSLLRHDRLLEMTQLFTLFDKKVGKIVARYQQVFGIKALIERV</sequence>
<dbReference type="AlphaFoldDB" id="A0A7Y0SE73"/>
<feature type="non-terminal residue" evidence="1">
    <location>
        <position position="1"/>
    </location>
</feature>
<organism evidence="1 2">
    <name type="scientific">Vibrio parahaemolyticus</name>
    <dbReference type="NCBI Taxonomy" id="670"/>
    <lineage>
        <taxon>Bacteria</taxon>
        <taxon>Pseudomonadati</taxon>
        <taxon>Pseudomonadota</taxon>
        <taxon>Gammaproteobacteria</taxon>
        <taxon>Vibrionales</taxon>
        <taxon>Vibrionaceae</taxon>
        <taxon>Vibrio</taxon>
    </lineage>
</organism>
<protein>
    <submittedName>
        <fullName evidence="1">Uncharacterized protein</fullName>
    </submittedName>
</protein>
<proteinExistence type="predicted"/>